<dbReference type="VEuPathDB" id="AmoebaDB:NF0093060"/>
<reference evidence="7 8" key="1">
    <citation type="journal article" date="2019" name="Sci. Rep.">
        <title>Nanopore sequencing improves the draft genome of the human pathogenic amoeba Naegleria fowleri.</title>
        <authorList>
            <person name="Liechti N."/>
            <person name="Schurch N."/>
            <person name="Bruggmann R."/>
            <person name="Wittwer M."/>
        </authorList>
    </citation>
    <scope>NUCLEOTIDE SEQUENCE [LARGE SCALE GENOMIC DNA]</scope>
    <source>
        <strain evidence="7 8">ATCC 30894</strain>
    </source>
</reference>
<dbReference type="GO" id="GO:0004174">
    <property type="term" value="F:electron-transferring-flavoprotein dehydrogenase activity"/>
    <property type="evidence" value="ECO:0007669"/>
    <property type="project" value="TreeGrafter"/>
</dbReference>
<dbReference type="AlphaFoldDB" id="A0A6A5BCA5"/>
<organism evidence="7 8">
    <name type="scientific">Naegleria fowleri</name>
    <name type="common">Brain eating amoeba</name>
    <dbReference type="NCBI Taxonomy" id="5763"/>
    <lineage>
        <taxon>Eukaryota</taxon>
        <taxon>Discoba</taxon>
        <taxon>Heterolobosea</taxon>
        <taxon>Tetramitia</taxon>
        <taxon>Eutetramitia</taxon>
        <taxon>Vahlkampfiidae</taxon>
        <taxon>Naegleria</taxon>
    </lineage>
</organism>
<feature type="region of interest" description="Disordered" evidence="5">
    <location>
        <begin position="319"/>
        <end position="342"/>
    </location>
</feature>
<dbReference type="VEuPathDB" id="AmoebaDB:NfTy_080730"/>
<dbReference type="PANTHER" id="PTHR43735">
    <property type="entry name" value="APOPTOSIS-INDUCING FACTOR 1"/>
    <property type="match status" value="1"/>
</dbReference>
<keyword evidence="8" id="KW-1185">Reference proteome</keyword>
<dbReference type="PANTHER" id="PTHR43735:SF3">
    <property type="entry name" value="FERROPTOSIS SUPPRESSOR PROTEIN 1"/>
    <property type="match status" value="1"/>
</dbReference>
<evidence type="ECO:0000259" key="6">
    <source>
        <dbReference type="Pfam" id="PF07992"/>
    </source>
</evidence>
<dbReference type="Pfam" id="PF07992">
    <property type="entry name" value="Pyr_redox_2"/>
    <property type="match status" value="1"/>
</dbReference>
<dbReference type="GO" id="GO:0050660">
    <property type="term" value="F:flavin adenine dinucleotide binding"/>
    <property type="evidence" value="ECO:0007669"/>
    <property type="project" value="TreeGrafter"/>
</dbReference>
<keyword evidence="4" id="KW-0560">Oxidoreductase</keyword>
<dbReference type="EMBL" id="VFQX01000074">
    <property type="protein sequence ID" value="KAF0971638.1"/>
    <property type="molecule type" value="Genomic_DNA"/>
</dbReference>
<dbReference type="VEuPathDB" id="AmoebaDB:NF0093070"/>
<dbReference type="PRINTS" id="PR00368">
    <property type="entry name" value="FADPNR"/>
</dbReference>
<dbReference type="OrthoDB" id="202203at2759"/>
<dbReference type="RefSeq" id="XP_044556354.1">
    <property type="nucleotide sequence ID" value="XM_044713865.1"/>
</dbReference>
<evidence type="ECO:0000313" key="8">
    <source>
        <dbReference type="Proteomes" id="UP000444721"/>
    </source>
</evidence>
<dbReference type="Proteomes" id="UP000444721">
    <property type="component" value="Unassembled WGS sequence"/>
</dbReference>
<dbReference type="VEuPathDB" id="AmoebaDB:FDP41_009861"/>
<accession>A0A6A5BCA5</accession>
<sequence>MCTCWKNFPIQSGPSSSQRNEIQWINPYDANSLIESHAIIEQLSEEEEICVLGGGFVAVEVSGFLAGKYRERKITMIQRSNQLMKPIQDAHHAVMNIFKNSLPNVKVMLNSEIVSQNGSKSFIVKTKSNDTCCSTQHSSSTETQVGCSVCFICTGMKPQVDFLRDFFSKSLDSNGFICVNAHMQVEAMNSKDHHVMTPFLVHTNNNNNNNNTLKDSVITYSTRTHYDHIFAIGDATNVKETKLASHAHKHAKTVNTVLRQVLQSFPRSQLDTYTPRGYSRPQTVIIGPNHGLWIKGSTLLLNSSMVAYFKEKSQAMKGRVMASRGDGDGSINAAKEKEMERK</sequence>
<evidence type="ECO:0000256" key="4">
    <source>
        <dbReference type="ARBA" id="ARBA00023002"/>
    </source>
</evidence>
<dbReference type="Gene3D" id="3.50.50.60">
    <property type="entry name" value="FAD/NAD(P)-binding domain"/>
    <property type="match status" value="3"/>
</dbReference>
<keyword evidence="3" id="KW-0274">FAD</keyword>
<evidence type="ECO:0000313" key="7">
    <source>
        <dbReference type="EMBL" id="KAF0971638.1"/>
    </source>
</evidence>
<dbReference type="InterPro" id="IPR036188">
    <property type="entry name" value="FAD/NAD-bd_sf"/>
</dbReference>
<protein>
    <recommendedName>
        <fullName evidence="6">FAD/NAD(P)-binding domain-containing protein</fullName>
    </recommendedName>
</protein>
<evidence type="ECO:0000256" key="3">
    <source>
        <dbReference type="ARBA" id="ARBA00022827"/>
    </source>
</evidence>
<dbReference type="GeneID" id="68117076"/>
<dbReference type="GO" id="GO:0005737">
    <property type="term" value="C:cytoplasm"/>
    <property type="evidence" value="ECO:0007669"/>
    <property type="project" value="TreeGrafter"/>
</dbReference>
<evidence type="ECO:0000256" key="2">
    <source>
        <dbReference type="ARBA" id="ARBA00022630"/>
    </source>
</evidence>
<comment type="similarity">
    <text evidence="1">Belongs to the FAD-dependent oxidoreductase family.</text>
</comment>
<proteinExistence type="inferred from homology"/>
<keyword evidence="2" id="KW-0285">Flavoprotein</keyword>
<dbReference type="InterPro" id="IPR023753">
    <property type="entry name" value="FAD/NAD-binding_dom"/>
</dbReference>
<evidence type="ECO:0000256" key="5">
    <source>
        <dbReference type="SAM" id="MobiDB-lite"/>
    </source>
</evidence>
<comment type="caution">
    <text evidence="7">The sequence shown here is derived from an EMBL/GenBank/DDBJ whole genome shotgun (WGS) entry which is preliminary data.</text>
</comment>
<name>A0A6A5BCA5_NAEFO</name>
<gene>
    <name evidence="7" type="ORF">FDP41_009861</name>
</gene>
<dbReference type="SUPFAM" id="SSF51905">
    <property type="entry name" value="FAD/NAD(P)-binding domain"/>
    <property type="match status" value="1"/>
</dbReference>
<feature type="domain" description="FAD/NAD(P)-binding" evidence="6">
    <location>
        <begin position="33"/>
        <end position="186"/>
    </location>
</feature>
<evidence type="ECO:0000256" key="1">
    <source>
        <dbReference type="ARBA" id="ARBA00006442"/>
    </source>
</evidence>